<comment type="caution">
    <text evidence="3">The sequence shown here is derived from an EMBL/GenBank/DDBJ whole genome shotgun (WGS) entry which is preliminary data.</text>
</comment>
<reference evidence="3 4" key="2">
    <citation type="submission" date="2018-06" db="EMBL/GenBank/DDBJ databases">
        <title>Metagenomic assembly of (sub)arctic Cyanobacteria and their associated microbiome from non-axenic cultures.</title>
        <authorList>
            <person name="Baurain D."/>
        </authorList>
    </citation>
    <scope>NUCLEOTIDE SEQUENCE [LARGE SCALE GENOMIC DNA]</scope>
    <source>
        <strain evidence="3">ULC027bin1</strain>
    </source>
</reference>
<evidence type="ECO:0000313" key="4">
    <source>
        <dbReference type="Proteomes" id="UP000249794"/>
    </source>
</evidence>
<dbReference type="PROSITE" id="PS51257">
    <property type="entry name" value="PROKAR_LIPOPROTEIN"/>
    <property type="match status" value="1"/>
</dbReference>
<dbReference type="Pfam" id="PF04784">
    <property type="entry name" value="DUF547"/>
    <property type="match status" value="1"/>
</dbReference>
<feature type="chain" id="PRO_5016131368" evidence="1">
    <location>
        <begin position="33"/>
        <end position="276"/>
    </location>
</feature>
<evidence type="ECO:0000313" key="3">
    <source>
        <dbReference type="EMBL" id="PZO44032.1"/>
    </source>
</evidence>
<name>A0A2W4WHV0_9CYAN</name>
<keyword evidence="1" id="KW-0732">Signal</keyword>
<dbReference type="PANTHER" id="PTHR46361:SF3">
    <property type="entry name" value="ELECTRON CARRIER_ PROTEIN DISULFIDE OXIDOREDUCTASE"/>
    <property type="match status" value="1"/>
</dbReference>
<organism evidence="3 4">
    <name type="scientific">Phormidesmis priestleyi</name>
    <dbReference type="NCBI Taxonomy" id="268141"/>
    <lineage>
        <taxon>Bacteria</taxon>
        <taxon>Bacillati</taxon>
        <taxon>Cyanobacteriota</taxon>
        <taxon>Cyanophyceae</taxon>
        <taxon>Leptolyngbyales</taxon>
        <taxon>Leptolyngbyaceae</taxon>
        <taxon>Phormidesmis</taxon>
    </lineage>
</organism>
<dbReference type="EMBL" id="QBMP01000391">
    <property type="protein sequence ID" value="PZO44032.1"/>
    <property type="molecule type" value="Genomic_DNA"/>
</dbReference>
<dbReference type="InterPro" id="IPR006869">
    <property type="entry name" value="DUF547"/>
</dbReference>
<accession>A0A2W4WHV0</accession>
<proteinExistence type="predicted"/>
<sequence length="276" mass="30325">MTLKKCASKRPLKHYLVAALIPALMVVSGCTAASALKEREGSSAIAQTSTPESSTSQSATARAADTVNIPAFAKVLTAYVNDTGLVDYDRLQTNRQDLDAFNASVQLAQPGDYANWSEADQIAFLINAYNSLTLKSIIDESPIKSSIKDIRGVWQFKRHGILQDEKTLNNIEHDMLRANFTEPRIHAALVCAALSCPYLRQEPFTGDNLDAQLDDQVKIFLSRPEVLTIDKANNEVQLSEIFSWFGQDWIAGFGVEAGFAGNEKEKGLFRNSRGGH</sequence>
<evidence type="ECO:0000256" key="1">
    <source>
        <dbReference type="SAM" id="SignalP"/>
    </source>
</evidence>
<evidence type="ECO:0000259" key="2">
    <source>
        <dbReference type="Pfam" id="PF04784"/>
    </source>
</evidence>
<dbReference type="AlphaFoldDB" id="A0A2W4WHV0"/>
<protein>
    <submittedName>
        <fullName evidence="3">DUF547 domain-containing protein</fullName>
    </submittedName>
</protein>
<reference evidence="4" key="1">
    <citation type="submission" date="2018-04" db="EMBL/GenBank/DDBJ databases">
        <authorList>
            <person name="Cornet L."/>
        </authorList>
    </citation>
    <scope>NUCLEOTIDE SEQUENCE [LARGE SCALE GENOMIC DNA]</scope>
</reference>
<dbReference type="PANTHER" id="PTHR46361">
    <property type="entry name" value="ELECTRON CARRIER/ PROTEIN DISULFIDE OXIDOREDUCTASE"/>
    <property type="match status" value="1"/>
</dbReference>
<feature type="signal peptide" evidence="1">
    <location>
        <begin position="1"/>
        <end position="32"/>
    </location>
</feature>
<dbReference type="Proteomes" id="UP000249794">
    <property type="component" value="Unassembled WGS sequence"/>
</dbReference>
<feature type="domain" description="DUF547" evidence="2">
    <location>
        <begin position="114"/>
        <end position="221"/>
    </location>
</feature>
<gene>
    <name evidence="3" type="ORF">DCF15_22260</name>
</gene>